<keyword evidence="3" id="KW-1185">Reference proteome</keyword>
<evidence type="ECO:0000313" key="3">
    <source>
        <dbReference type="Proteomes" id="UP001605036"/>
    </source>
</evidence>
<feature type="region of interest" description="Disordered" evidence="1">
    <location>
        <begin position="25"/>
        <end position="50"/>
    </location>
</feature>
<protein>
    <submittedName>
        <fullName evidence="2">Uncharacterized protein</fullName>
    </submittedName>
</protein>
<evidence type="ECO:0000313" key="2">
    <source>
        <dbReference type="EMBL" id="KAL2629128.1"/>
    </source>
</evidence>
<proteinExistence type="predicted"/>
<feature type="compositionally biased region" description="Basic and acidic residues" evidence="1">
    <location>
        <begin position="92"/>
        <end position="101"/>
    </location>
</feature>
<dbReference type="Proteomes" id="UP001605036">
    <property type="component" value="Unassembled WGS sequence"/>
</dbReference>
<accession>A0ABD1YEG9</accession>
<name>A0ABD1YEG9_9MARC</name>
<gene>
    <name evidence="2" type="ORF">R1flu_013814</name>
</gene>
<organism evidence="2 3">
    <name type="scientific">Riccia fluitans</name>
    <dbReference type="NCBI Taxonomy" id="41844"/>
    <lineage>
        <taxon>Eukaryota</taxon>
        <taxon>Viridiplantae</taxon>
        <taxon>Streptophyta</taxon>
        <taxon>Embryophyta</taxon>
        <taxon>Marchantiophyta</taxon>
        <taxon>Marchantiopsida</taxon>
        <taxon>Marchantiidae</taxon>
        <taxon>Marchantiales</taxon>
        <taxon>Ricciaceae</taxon>
        <taxon>Riccia</taxon>
    </lineage>
</organism>
<reference evidence="2 3" key="1">
    <citation type="submission" date="2024-09" db="EMBL/GenBank/DDBJ databases">
        <title>Chromosome-scale assembly of Riccia fluitans.</title>
        <authorList>
            <person name="Paukszto L."/>
            <person name="Sawicki J."/>
            <person name="Karawczyk K."/>
            <person name="Piernik-Szablinska J."/>
            <person name="Szczecinska M."/>
            <person name="Mazdziarz M."/>
        </authorList>
    </citation>
    <scope>NUCLEOTIDE SEQUENCE [LARGE SCALE GENOMIC DNA]</scope>
    <source>
        <strain evidence="2">Rf_01</strain>
        <tissue evidence="2">Aerial parts of the thallus</tissue>
    </source>
</reference>
<comment type="caution">
    <text evidence="2">The sequence shown here is derived from an EMBL/GenBank/DDBJ whole genome shotgun (WGS) entry which is preliminary data.</text>
</comment>
<dbReference type="AlphaFoldDB" id="A0ABD1YEG9"/>
<feature type="region of interest" description="Disordered" evidence="1">
    <location>
        <begin position="81"/>
        <end position="109"/>
    </location>
</feature>
<sequence length="127" mass="14570">MAIHTIVSWTDSSLTVLAPPTTAVHRAPVHPNPRAERVEETSGEQLNQQKKMQRVLKDPLTLDFRALDLRASNFLLNRQQRNLQGQGPTSFVEDHYQDPKARSKKGKKVTRFSELNRFYHSPVWSPP</sequence>
<dbReference type="EMBL" id="JBHFFA010000004">
    <property type="protein sequence ID" value="KAL2629128.1"/>
    <property type="molecule type" value="Genomic_DNA"/>
</dbReference>
<evidence type="ECO:0000256" key="1">
    <source>
        <dbReference type="SAM" id="MobiDB-lite"/>
    </source>
</evidence>